<feature type="domain" description="VLRF1" evidence="12">
    <location>
        <begin position="129"/>
        <end position="286"/>
    </location>
</feature>
<dbReference type="GO" id="GO:0004519">
    <property type="term" value="F:endonuclease activity"/>
    <property type="evidence" value="ECO:0007669"/>
    <property type="project" value="UniProtKB-KW"/>
</dbReference>
<keyword evidence="14" id="KW-1185">Reference proteome</keyword>
<reference evidence="13 14" key="1">
    <citation type="journal article" date="2015" name="Nat. Commun.">
        <title>Lucilia cuprina genome unlocks parasitic fly biology to underpin future interventions.</title>
        <authorList>
            <person name="Anstead C.A."/>
            <person name="Korhonen P.K."/>
            <person name="Young N.D."/>
            <person name="Hall R.S."/>
            <person name="Jex A.R."/>
            <person name="Murali S.C."/>
            <person name="Hughes D.S."/>
            <person name="Lee S.F."/>
            <person name="Perry T."/>
            <person name="Stroehlein A.J."/>
            <person name="Ansell B.R."/>
            <person name="Breugelmans B."/>
            <person name="Hofmann A."/>
            <person name="Qu J."/>
            <person name="Dugan S."/>
            <person name="Lee S.L."/>
            <person name="Chao H."/>
            <person name="Dinh H."/>
            <person name="Han Y."/>
            <person name="Doddapaneni H.V."/>
            <person name="Worley K.C."/>
            <person name="Muzny D.M."/>
            <person name="Ioannidis P."/>
            <person name="Waterhouse R.M."/>
            <person name="Zdobnov E.M."/>
            <person name="James P.J."/>
            <person name="Bagnall N.H."/>
            <person name="Kotze A.C."/>
            <person name="Gibbs R.A."/>
            <person name="Richards S."/>
            <person name="Batterham P."/>
            <person name="Gasser R.B."/>
        </authorList>
    </citation>
    <scope>NUCLEOTIDE SEQUENCE [LARGE SCALE GENOMIC DNA]</scope>
    <source>
        <strain evidence="13 14">LS</strain>
        <tissue evidence="13">Full body</tissue>
    </source>
</reference>
<keyword evidence="4 10" id="KW-0540">Nuclease</keyword>
<dbReference type="InterPro" id="IPR047139">
    <property type="entry name" value="ANKZ1/VMS1"/>
</dbReference>
<feature type="active site" evidence="10">
    <location>
        <position position="187"/>
    </location>
</feature>
<dbReference type="STRING" id="7375.A0A0L0BLV5"/>
<dbReference type="Pfam" id="PF18826">
    <property type="entry name" value="bVLRF1"/>
    <property type="match status" value="1"/>
</dbReference>
<dbReference type="InterPro" id="IPR041175">
    <property type="entry name" value="VLRF1/Vms1"/>
</dbReference>
<evidence type="ECO:0000256" key="8">
    <source>
        <dbReference type="ARBA" id="ARBA00023043"/>
    </source>
</evidence>
<feature type="compositionally biased region" description="Basic and acidic residues" evidence="11">
    <location>
        <begin position="292"/>
        <end position="302"/>
    </location>
</feature>
<comment type="caution">
    <text evidence="13">The sequence shown here is derived from an EMBL/GenBank/DDBJ whole genome shotgun (WGS) entry which is preliminary data.</text>
</comment>
<evidence type="ECO:0000256" key="10">
    <source>
        <dbReference type="PROSITE-ProRule" id="PRU01389"/>
    </source>
</evidence>
<dbReference type="GO" id="GO:0036503">
    <property type="term" value="P:ERAD pathway"/>
    <property type="evidence" value="ECO:0007669"/>
    <property type="project" value="TreeGrafter"/>
</dbReference>
<evidence type="ECO:0000313" key="13">
    <source>
        <dbReference type="EMBL" id="KNC21007.1"/>
    </source>
</evidence>
<dbReference type="GO" id="GO:0005737">
    <property type="term" value="C:cytoplasm"/>
    <property type="evidence" value="ECO:0007669"/>
    <property type="project" value="UniProtKB-SubCell"/>
</dbReference>
<dbReference type="Proteomes" id="UP000037069">
    <property type="component" value="Unassembled WGS sequence"/>
</dbReference>
<dbReference type="PROSITE" id="PS52044">
    <property type="entry name" value="VLRF1"/>
    <property type="match status" value="1"/>
</dbReference>
<sequence>MNKLSMSKFYLFELPKLLVDSLEPFKLPLEVLNSNFSDSESDSEGEAEGEAETQFSLVETKYTTEDVEQSFERWQWETRAHMTGSPYVYFTSSNPDLISNDKVLAIYKSWFDLEKLINHPVQCVNGLPITGKSCVIMVGSGHFAAAIIGHKRHHHKTNISNPLANVNVLKSKTFHRYTTRRKQGGAQSAMDNAKGKANSAGSTIRRANERHLQEEIQQLLNSWSLDLSQCHRIFYRAPGRSNKTLIAGYPSAPISNDDPRLVKIPFGTKRPTIDECKTCWLQLTKVLTTDPPKFDLKSKDTSTSKPKPKSREQTPVIPEEDLEAAKQQEDPDIQL</sequence>
<evidence type="ECO:0000256" key="2">
    <source>
        <dbReference type="ARBA" id="ARBA00009262"/>
    </source>
</evidence>
<evidence type="ECO:0000259" key="12">
    <source>
        <dbReference type="PROSITE" id="PS52044"/>
    </source>
</evidence>
<evidence type="ECO:0000313" key="14">
    <source>
        <dbReference type="Proteomes" id="UP000037069"/>
    </source>
</evidence>
<dbReference type="PANTHER" id="PTHR16036">
    <property type="entry name" value="ANKYRIN REPEAT AND ZINC FINGER DOMAIN-CONTAINING PROTEIN 1"/>
    <property type="match status" value="1"/>
</dbReference>
<comment type="subcellular location">
    <subcellularLocation>
        <location evidence="1">Cytoplasm</location>
    </subcellularLocation>
</comment>
<keyword evidence="3 10" id="KW-0963">Cytoplasm</keyword>
<dbReference type="PANTHER" id="PTHR16036:SF2">
    <property type="entry name" value="TRNA ENDONUCLEASE ANKZF1"/>
    <property type="match status" value="1"/>
</dbReference>
<dbReference type="GO" id="GO:0016787">
    <property type="term" value="F:hydrolase activity"/>
    <property type="evidence" value="ECO:0007669"/>
    <property type="project" value="UniProtKB-KW"/>
</dbReference>
<keyword evidence="7 10" id="KW-0378">Hydrolase</keyword>
<evidence type="ECO:0000256" key="4">
    <source>
        <dbReference type="ARBA" id="ARBA00022722"/>
    </source>
</evidence>
<accession>A0A0L0BLV5</accession>
<feature type="non-terminal residue" evidence="13">
    <location>
        <position position="335"/>
    </location>
</feature>
<evidence type="ECO:0000256" key="9">
    <source>
        <dbReference type="ARBA" id="ARBA00023054"/>
    </source>
</evidence>
<evidence type="ECO:0000256" key="6">
    <source>
        <dbReference type="ARBA" id="ARBA00022759"/>
    </source>
</evidence>
<dbReference type="EMBL" id="JRES01001676">
    <property type="protein sequence ID" value="KNC21007.1"/>
    <property type="molecule type" value="Genomic_DNA"/>
</dbReference>
<gene>
    <name evidence="13" type="ORF">FF38_13682</name>
</gene>
<keyword evidence="9" id="KW-0175">Coiled coil</keyword>
<evidence type="ECO:0000256" key="3">
    <source>
        <dbReference type="ARBA" id="ARBA00022490"/>
    </source>
</evidence>
<proteinExistence type="inferred from homology"/>
<name>A0A0L0BLV5_LUCCU</name>
<feature type="region of interest" description="Disordered" evidence="11">
    <location>
        <begin position="291"/>
        <end position="335"/>
    </location>
</feature>
<evidence type="ECO:0000256" key="7">
    <source>
        <dbReference type="ARBA" id="ARBA00022801"/>
    </source>
</evidence>
<keyword evidence="8" id="KW-0040">ANK repeat</keyword>
<evidence type="ECO:0000256" key="11">
    <source>
        <dbReference type="SAM" id="MobiDB-lite"/>
    </source>
</evidence>
<evidence type="ECO:0000256" key="5">
    <source>
        <dbReference type="ARBA" id="ARBA00022737"/>
    </source>
</evidence>
<dbReference type="OMA" id="RANERHL"/>
<dbReference type="AlphaFoldDB" id="A0A0L0BLV5"/>
<keyword evidence="6 10" id="KW-0255">Endonuclease</keyword>
<evidence type="ECO:0000256" key="1">
    <source>
        <dbReference type="ARBA" id="ARBA00004496"/>
    </source>
</evidence>
<comment type="similarity">
    <text evidence="2 10">Belongs to the ANKZF1/VMS1 family.</text>
</comment>
<protein>
    <recommendedName>
        <fullName evidence="12">VLRF1 domain-containing protein</fullName>
    </recommendedName>
</protein>
<keyword evidence="5" id="KW-0677">Repeat</keyword>
<organism evidence="13 14">
    <name type="scientific">Lucilia cuprina</name>
    <name type="common">Green bottle fly</name>
    <name type="synonym">Australian sheep blowfly</name>
    <dbReference type="NCBI Taxonomy" id="7375"/>
    <lineage>
        <taxon>Eukaryota</taxon>
        <taxon>Metazoa</taxon>
        <taxon>Ecdysozoa</taxon>
        <taxon>Arthropoda</taxon>
        <taxon>Hexapoda</taxon>
        <taxon>Insecta</taxon>
        <taxon>Pterygota</taxon>
        <taxon>Neoptera</taxon>
        <taxon>Endopterygota</taxon>
        <taxon>Diptera</taxon>
        <taxon>Brachycera</taxon>
        <taxon>Muscomorpha</taxon>
        <taxon>Oestroidea</taxon>
        <taxon>Calliphoridae</taxon>
        <taxon>Luciliinae</taxon>
        <taxon>Lucilia</taxon>
    </lineage>
</organism>
<comment type="domain">
    <text evidence="10">The VLRF1 domain mediates binding to the 60S ribosomal subunit.</text>
</comment>